<evidence type="ECO:0000256" key="1">
    <source>
        <dbReference type="ARBA" id="ARBA00004141"/>
    </source>
</evidence>
<comment type="subcellular location">
    <subcellularLocation>
        <location evidence="1">Membrane</location>
        <topology evidence="1">Multi-pass membrane protein</topology>
    </subcellularLocation>
</comment>
<dbReference type="EMBL" id="FOIL01000006">
    <property type="protein sequence ID" value="SET14484.1"/>
    <property type="molecule type" value="Genomic_DNA"/>
</dbReference>
<evidence type="ECO:0000256" key="2">
    <source>
        <dbReference type="ARBA" id="ARBA00009904"/>
    </source>
</evidence>
<reference evidence="9 10" key="1">
    <citation type="submission" date="2016-10" db="EMBL/GenBank/DDBJ databases">
        <authorList>
            <person name="de Groot N.N."/>
        </authorList>
    </citation>
    <scope>NUCLEOTIDE SEQUENCE [LARGE SCALE GENOMIC DNA]</scope>
    <source>
        <strain evidence="9 10">KH1P1</strain>
    </source>
</reference>
<keyword evidence="10" id="KW-1185">Reference proteome</keyword>
<feature type="transmembrane region" description="Helical" evidence="8">
    <location>
        <begin position="403"/>
        <end position="425"/>
    </location>
</feature>
<keyword evidence="4 8" id="KW-0812">Transmembrane</keyword>
<dbReference type="Pfam" id="PF01496">
    <property type="entry name" value="V_ATPase_I"/>
    <property type="match status" value="2"/>
</dbReference>
<comment type="similarity">
    <text evidence="2">Belongs to the V-ATPase 116 kDa subunit family.</text>
</comment>
<feature type="transmembrane region" description="Helical" evidence="8">
    <location>
        <begin position="487"/>
        <end position="509"/>
    </location>
</feature>
<organism evidence="9 10">
    <name type="scientific">[Clostridium] aminophilum</name>
    <dbReference type="NCBI Taxonomy" id="1526"/>
    <lineage>
        <taxon>Bacteria</taxon>
        <taxon>Bacillati</taxon>
        <taxon>Bacillota</taxon>
        <taxon>Clostridia</taxon>
        <taxon>Lachnospirales</taxon>
        <taxon>Lachnospiraceae</taxon>
    </lineage>
</organism>
<dbReference type="PANTHER" id="PTHR11629:SF63">
    <property type="entry name" value="V-TYPE PROTON ATPASE SUBUNIT A"/>
    <property type="match status" value="1"/>
</dbReference>
<feature type="transmembrane region" description="Helical" evidence="8">
    <location>
        <begin position="363"/>
        <end position="391"/>
    </location>
</feature>
<dbReference type="Gene3D" id="3.30.70.2750">
    <property type="match status" value="1"/>
</dbReference>
<dbReference type="eggNOG" id="COG1269">
    <property type="taxonomic scope" value="Bacteria"/>
</dbReference>
<keyword evidence="5 8" id="KW-1133">Transmembrane helix</keyword>
<feature type="transmembrane region" description="Helical" evidence="8">
    <location>
        <begin position="457"/>
        <end position="475"/>
    </location>
</feature>
<dbReference type="Proteomes" id="UP000199820">
    <property type="component" value="Unassembled WGS sequence"/>
</dbReference>
<feature type="transmembrane region" description="Helical" evidence="8">
    <location>
        <begin position="577"/>
        <end position="594"/>
    </location>
</feature>
<dbReference type="GO" id="GO:0046961">
    <property type="term" value="F:proton-transporting ATPase activity, rotational mechanism"/>
    <property type="evidence" value="ECO:0007669"/>
    <property type="project" value="InterPro"/>
</dbReference>
<dbReference type="GO" id="GO:0007035">
    <property type="term" value="P:vacuolar acidification"/>
    <property type="evidence" value="ECO:0007669"/>
    <property type="project" value="TreeGrafter"/>
</dbReference>
<evidence type="ECO:0000313" key="9">
    <source>
        <dbReference type="EMBL" id="SET14484.1"/>
    </source>
</evidence>
<dbReference type="InterPro" id="IPR002490">
    <property type="entry name" value="V-ATPase_116kDa_su"/>
</dbReference>
<dbReference type="PANTHER" id="PTHR11629">
    <property type="entry name" value="VACUOLAR PROTON ATPASES"/>
    <property type="match status" value="1"/>
</dbReference>
<dbReference type="Gene3D" id="3.30.70.2170">
    <property type="match status" value="1"/>
</dbReference>
<name>A0A1I0C5W5_9FIRM</name>
<keyword evidence="3" id="KW-0813">Transport</keyword>
<feature type="transmembrane region" description="Helical" evidence="8">
    <location>
        <begin position="521"/>
        <end position="545"/>
    </location>
</feature>
<protein>
    <submittedName>
        <fullName evidence="9">V/A-type H+-transporting ATPase subunit I</fullName>
    </submittedName>
</protein>
<evidence type="ECO:0000256" key="5">
    <source>
        <dbReference type="ARBA" id="ARBA00022989"/>
    </source>
</evidence>
<dbReference type="GO" id="GO:0033179">
    <property type="term" value="C:proton-transporting V-type ATPase, V0 domain"/>
    <property type="evidence" value="ECO:0007669"/>
    <property type="project" value="InterPro"/>
</dbReference>
<evidence type="ECO:0000313" key="10">
    <source>
        <dbReference type="Proteomes" id="UP000199820"/>
    </source>
</evidence>
<dbReference type="AlphaFoldDB" id="A0A1I0C5W5"/>
<proteinExistence type="inferred from homology"/>
<gene>
    <name evidence="9" type="ORF">SAMN04487771_100618</name>
</gene>
<evidence type="ECO:0000256" key="6">
    <source>
        <dbReference type="ARBA" id="ARBA00023065"/>
    </source>
</evidence>
<dbReference type="RefSeq" id="WP_074648725.1">
    <property type="nucleotide sequence ID" value="NZ_FOIL01000006.1"/>
</dbReference>
<dbReference type="GO" id="GO:0016471">
    <property type="term" value="C:vacuolar proton-transporting V-type ATPase complex"/>
    <property type="evidence" value="ECO:0007669"/>
    <property type="project" value="TreeGrafter"/>
</dbReference>
<evidence type="ECO:0000256" key="8">
    <source>
        <dbReference type="SAM" id="Phobius"/>
    </source>
</evidence>
<dbReference type="OrthoDB" id="9803814at2"/>
<feature type="transmembrane region" description="Helical" evidence="8">
    <location>
        <begin position="606"/>
        <end position="632"/>
    </location>
</feature>
<evidence type="ECO:0000256" key="7">
    <source>
        <dbReference type="ARBA" id="ARBA00023136"/>
    </source>
</evidence>
<keyword evidence="6" id="KW-0406">Ion transport</keyword>
<dbReference type="GO" id="GO:0051117">
    <property type="term" value="F:ATPase binding"/>
    <property type="evidence" value="ECO:0007669"/>
    <property type="project" value="TreeGrafter"/>
</dbReference>
<sequence>MAVLQIRKIVICALNQDRKAILRKLQSSGLMQLADVPEDDGFEVISAADEKSKSERETAACEQALAVLDQYAPVKKSMFASLEGKRKVSPAEWENAEKNREKVLSAASEITGLAKEIAAANAEAAKLRNQAETLKPWKNLGVPMNLSGTERTAYFAGTMPPGTDVGTIFRIISEKCDGLDAVDPSIITEDQDQTCVTIICMKSDAGRVEDALRSAGFSKFWQNTDETPAGKIEHLLNQADDLDGKAKDLETKIAEKAQIRGELEVVSDLGRVRAVNYDALGKIPRSKSAFVITGYAAEENVPLLAMLVKPFDCSFEADEVPPDDENAPTILSNNAFSATTEGVVASYGLPSRKEMDPTTIMSFFYVFFFGMMLSDAAYGAIIAIACFFLIGKYKDMDPGMKKTMTMFGYCGISTLVWGVLFGGYFGDVVDVVAKVFFGKTVSIPALWFVPLNDPMRLLLYSMLFGLIHLFVGLGIKGYNELKMGDNIGFFCDVVLWYIFLGGLILMLLPSSLFASIAGGQITLPVALASAAQPMAVIGLVGLILFSQRDQKNPVLRLLLGLYEVYGVTSWLSDVLSYSRLLALGLATGVIASVINQMGSMAGSGVVGAVIFAVVFVAGHLLNMAINILGAYVHTNRLQYVEFFGKFYDGSGKPFDPFHAETKYVTVPVDDTK</sequence>
<accession>A0A1I0C5W5</accession>
<evidence type="ECO:0000256" key="4">
    <source>
        <dbReference type="ARBA" id="ARBA00022692"/>
    </source>
</evidence>
<dbReference type="STRING" id="1526.SAMN02910262_01201"/>
<evidence type="ECO:0000256" key="3">
    <source>
        <dbReference type="ARBA" id="ARBA00022448"/>
    </source>
</evidence>
<dbReference type="Gene3D" id="1.20.1460.20">
    <property type="match status" value="1"/>
</dbReference>
<keyword evidence="7 8" id="KW-0472">Membrane</keyword>